<gene>
    <name evidence="8" type="primary">xghA</name>
    <name evidence="8" type="ORF">CROST_014680</name>
</gene>
<dbReference type="FunFam" id="2.130.10.10:FF:000534">
    <property type="entry name" value="Xyloglucanase Xgh74A"/>
    <property type="match status" value="1"/>
</dbReference>
<name>A0A1S8MFH5_9CLOT</name>
<dbReference type="SUPFAM" id="SSF110296">
    <property type="entry name" value="Oligoxyloglucan reducing end-specific cellobiohydrolase"/>
    <property type="match status" value="2"/>
</dbReference>
<dbReference type="PANTHER" id="PTHR43739">
    <property type="entry name" value="XYLOGLUCANASE (EUROFUNG)"/>
    <property type="match status" value="1"/>
</dbReference>
<evidence type="ECO:0000313" key="8">
    <source>
        <dbReference type="EMBL" id="URZ10758.1"/>
    </source>
</evidence>
<keyword evidence="9" id="KW-1185">Reference proteome</keyword>
<dbReference type="AlphaFoldDB" id="A0A1S8MFH5"/>
<evidence type="ECO:0000256" key="3">
    <source>
        <dbReference type="ARBA" id="ARBA00023001"/>
    </source>
</evidence>
<dbReference type="CDD" id="cd15482">
    <property type="entry name" value="Sialidase_non-viral"/>
    <property type="match status" value="1"/>
</dbReference>
<dbReference type="InterPro" id="IPR018247">
    <property type="entry name" value="EF_Hand_1_Ca_BS"/>
</dbReference>
<keyword evidence="5 8" id="KW-0326">Glycosidase</keyword>
<dbReference type="GO" id="GO:0030245">
    <property type="term" value="P:cellulose catabolic process"/>
    <property type="evidence" value="ECO:0007669"/>
    <property type="project" value="UniProtKB-KW"/>
</dbReference>
<dbReference type="InterPro" id="IPR052025">
    <property type="entry name" value="Xyloglucanase_GH74"/>
</dbReference>
<keyword evidence="4" id="KW-0119">Carbohydrate metabolism</keyword>
<dbReference type="CDD" id="cd14256">
    <property type="entry name" value="Dockerin_I"/>
    <property type="match status" value="1"/>
</dbReference>
<proteinExistence type="inferred from homology"/>
<evidence type="ECO:0000313" key="9">
    <source>
        <dbReference type="Proteomes" id="UP000190951"/>
    </source>
</evidence>
<dbReference type="GO" id="GO:0004553">
    <property type="term" value="F:hydrolase activity, hydrolyzing O-glycosyl compounds"/>
    <property type="evidence" value="ECO:0007669"/>
    <property type="project" value="InterPro"/>
</dbReference>
<dbReference type="InterPro" id="IPR015943">
    <property type="entry name" value="WD40/YVTN_repeat-like_dom_sf"/>
</dbReference>
<dbReference type="STRING" id="84029.CROST_03120"/>
<evidence type="ECO:0000256" key="4">
    <source>
        <dbReference type="ARBA" id="ARBA00023277"/>
    </source>
</evidence>
<dbReference type="InterPro" id="IPR002860">
    <property type="entry name" value="BNR_rpt"/>
</dbReference>
<dbReference type="GO" id="GO:0010411">
    <property type="term" value="P:xyloglucan metabolic process"/>
    <property type="evidence" value="ECO:0007669"/>
    <property type="project" value="TreeGrafter"/>
</dbReference>
<keyword evidence="1" id="KW-0732">Signal</keyword>
<dbReference type="Pfam" id="PF00404">
    <property type="entry name" value="Dockerin_1"/>
    <property type="match status" value="1"/>
</dbReference>
<dbReference type="InterPro" id="IPR002105">
    <property type="entry name" value="Dockerin_1_rpt"/>
</dbReference>
<comment type="similarity">
    <text evidence="7">Belongs to the glycosyl hydrolase 74 family.</text>
</comment>
<dbReference type="PROSITE" id="PS00018">
    <property type="entry name" value="EF_HAND_1"/>
    <property type="match status" value="2"/>
</dbReference>
<organism evidence="8 9">
    <name type="scientific">Clostridium felsineum</name>
    <dbReference type="NCBI Taxonomy" id="36839"/>
    <lineage>
        <taxon>Bacteria</taxon>
        <taxon>Bacillati</taxon>
        <taxon>Bacillota</taxon>
        <taxon>Clostridia</taxon>
        <taxon>Eubacteriales</taxon>
        <taxon>Clostridiaceae</taxon>
        <taxon>Clostridium</taxon>
    </lineage>
</organism>
<evidence type="ECO:0000256" key="6">
    <source>
        <dbReference type="ARBA" id="ARBA00023326"/>
    </source>
</evidence>
<dbReference type="InterPro" id="IPR016134">
    <property type="entry name" value="Dockerin_dom"/>
</dbReference>
<protein>
    <submittedName>
        <fullName evidence="8">Xyloglucanase Xgh74A</fullName>
        <ecNumber evidence="8">3.2.1.-</ecNumber>
    </submittedName>
</protein>
<keyword evidence="3" id="KW-0136">Cellulose degradation</keyword>
<accession>A0A1S8MFH5</accession>
<dbReference type="InterPro" id="IPR036439">
    <property type="entry name" value="Dockerin_dom_sf"/>
</dbReference>
<evidence type="ECO:0000256" key="7">
    <source>
        <dbReference type="ARBA" id="ARBA00037986"/>
    </source>
</evidence>
<reference evidence="8 9" key="1">
    <citation type="submission" date="2022-04" db="EMBL/GenBank/DDBJ databases">
        <title>Genome sequence of C. roseum typestrain.</title>
        <authorList>
            <person name="Poehlein A."/>
            <person name="Schoch T."/>
            <person name="Duerre P."/>
            <person name="Daniel R."/>
        </authorList>
    </citation>
    <scope>NUCLEOTIDE SEQUENCE [LARGE SCALE GENOMIC DNA]</scope>
    <source>
        <strain evidence="8 9">DSM 7320</strain>
    </source>
</reference>
<evidence type="ECO:0000256" key="2">
    <source>
        <dbReference type="ARBA" id="ARBA00022801"/>
    </source>
</evidence>
<dbReference type="EC" id="3.2.1.-" evidence="8"/>
<dbReference type="Proteomes" id="UP000190951">
    <property type="component" value="Chromosome"/>
</dbReference>
<dbReference type="Pfam" id="PF02012">
    <property type="entry name" value="BNR"/>
    <property type="match status" value="1"/>
</dbReference>
<dbReference type="PANTHER" id="PTHR43739:SF2">
    <property type="entry name" value="OLIGOXYLOGLUCAN-REDUCING END-SPECIFIC XYLOGLUCANASE-RELATED"/>
    <property type="match status" value="1"/>
</dbReference>
<keyword evidence="6" id="KW-0624">Polysaccharide degradation</keyword>
<dbReference type="Gene3D" id="1.10.1330.10">
    <property type="entry name" value="Dockerin domain"/>
    <property type="match status" value="1"/>
</dbReference>
<dbReference type="PROSITE" id="PS51766">
    <property type="entry name" value="DOCKERIN"/>
    <property type="match status" value="1"/>
</dbReference>
<keyword evidence="2 8" id="KW-0378">Hydrolase</keyword>
<dbReference type="Pfam" id="PF15899">
    <property type="entry name" value="BNR_6"/>
    <property type="match status" value="1"/>
</dbReference>
<evidence type="ECO:0000256" key="5">
    <source>
        <dbReference type="ARBA" id="ARBA00023295"/>
    </source>
</evidence>
<sequence>MNKKIVSMVLGLSLVMTSGFASQINAQTTAKAAATVQSQAYKWDNVKIEAGGYVPAVIFNKTEKNLVYARTDMGGAYRLDTQTNKWIPITDNLGDWTLQGCESIATDPVDTNRVYIAAGMYTNSWQSENGYILSSQDKGNTWQKYELPFKVGGNMPGRNMGERLQIDPNDNKILYLGARSGNGLWRSEDYGKTWSKVDNFPDVGDYVQDPTYEYSADKVGVVWETFDPTTGTKGSPTQTMYVGVADNKGNSIYVTNDGGKTWSPVKGQPTGYLPQHGILASDGMMYISYSNNCGPYVGTDGQVWKYNTKTGEWTNISPTFIGDDKTGFGGISVDAQNPNNLVVATLNRWWPDEEIYRSTDAGKTWKPIWDWNGYPSRTLNYTLDYSKQPWLDWGKTGVTPPDPQVKIGWMIGDLEIDPFNPDRMFYGTGATLFGTDDLTNWDKGGKVDISVKADGIEECAVNDVVVPTKGAQLLSGVGDDCGFYHTDITKVPSKLMTTPTFSGTASIDYAESVPNFVVRVGDVDTGKNPQDKDCGISYDGGKNWFSAGSNISGVTKPGTVAAGADAKTIVWSPETGASAAYSTNNGNSWTTCSGLPQGAKVRADRVNPKKFYGFLNGKFYISTDAGATFTQSTQTGLPTNGKGVFKALIGHEGDIWISGGTDGLWHSTDSGATFTKVSGVDASDTVGFGKSKTDGGYPAIYMNATIGGTAGIFRSDDEGATWVRINDDEHQYGDPNYCITGDPNNYGRVYVGTNGRGIIYGDVSGDPTPTPTPSVMLGDVNGDGVINGRDIMVLTQYIAGKDVTIDQKAADVNGDGAINGRDLMLIRQYIAGKITSFTK</sequence>
<evidence type="ECO:0000256" key="1">
    <source>
        <dbReference type="ARBA" id="ARBA00022729"/>
    </source>
</evidence>
<dbReference type="KEGG" id="crw:CROST_014680"/>
<dbReference type="RefSeq" id="WP_077832413.1">
    <property type="nucleotide sequence ID" value="NZ_CP096983.1"/>
</dbReference>
<dbReference type="Gene3D" id="2.130.10.10">
    <property type="entry name" value="YVTN repeat-like/Quinoprotein amine dehydrogenase"/>
    <property type="match status" value="2"/>
</dbReference>
<dbReference type="EMBL" id="CP096983">
    <property type="protein sequence ID" value="URZ10758.1"/>
    <property type="molecule type" value="Genomic_DNA"/>
</dbReference>
<dbReference type="SUPFAM" id="SSF63446">
    <property type="entry name" value="Type I dockerin domain"/>
    <property type="match status" value="1"/>
</dbReference>